<evidence type="ECO:0000256" key="15">
    <source>
        <dbReference type="RuleBase" id="RU003345"/>
    </source>
</evidence>
<name>A0A182NUX9_9DIPT</name>
<feature type="active site" description="Proton acceptor" evidence="10">
    <location>
        <position position="747"/>
    </location>
</feature>
<evidence type="ECO:0000256" key="5">
    <source>
        <dbReference type="ARBA" id="ARBA00022553"/>
    </source>
</evidence>
<dbReference type="InterPro" id="IPR015590">
    <property type="entry name" value="Aldehyde_DH_dom"/>
</dbReference>
<feature type="binding site" evidence="12">
    <location>
        <begin position="671"/>
        <end position="674"/>
    </location>
    <ligand>
        <name>NADP(+)</name>
        <dbReference type="ChEBI" id="CHEBI:58349"/>
    </ligand>
</feature>
<dbReference type="InterPro" id="IPR005793">
    <property type="entry name" value="Formyl_trans_C"/>
</dbReference>
<dbReference type="InterPro" id="IPR036736">
    <property type="entry name" value="ACP-like_sf"/>
</dbReference>
<dbReference type="InterPro" id="IPR029510">
    <property type="entry name" value="Ald_DH_CS_GLU"/>
</dbReference>
<comment type="similarity">
    <text evidence="2">In the N-terminal section; belongs to the GART family.</text>
</comment>
<dbReference type="InterPro" id="IPR016160">
    <property type="entry name" value="Ald_DH_CS_CYS"/>
</dbReference>
<dbReference type="InterPro" id="IPR036477">
    <property type="entry name" value="Formyl_transf_N_sf"/>
</dbReference>
<feature type="site" description="Essential for catalytic activity" evidence="13">
    <location>
        <position position="208"/>
    </location>
</feature>
<dbReference type="FunFam" id="3.40.605.10:FF:000026">
    <property type="entry name" value="Aldehyde dehydrogenase, putative"/>
    <property type="match status" value="1"/>
</dbReference>
<dbReference type="InterPro" id="IPR016161">
    <property type="entry name" value="Ald_DH/histidinol_DH"/>
</dbReference>
<dbReference type="GO" id="GO:0016155">
    <property type="term" value="F:formyltetrahydrofolate dehydrogenase activity"/>
    <property type="evidence" value="ECO:0007669"/>
    <property type="project" value="UniProtKB-EC"/>
</dbReference>
<evidence type="ECO:0000256" key="14">
    <source>
        <dbReference type="PROSITE-ProRule" id="PRU10007"/>
    </source>
</evidence>
<dbReference type="VEuPathDB" id="VectorBase:ADIR011480"/>
<dbReference type="PROSITE" id="PS00373">
    <property type="entry name" value="GART"/>
    <property type="match status" value="1"/>
</dbReference>
<dbReference type="FunFam" id="3.40.50.170:FF:000002">
    <property type="entry name" value="10-formyltetrahydrofolate dehydrogenase"/>
    <property type="match status" value="1"/>
</dbReference>
<comment type="similarity">
    <text evidence="1">In the C-terminal section; belongs to the aldehyde dehydrogenase family. ALDH1L subfamily.</text>
</comment>
<feature type="binding site" evidence="12">
    <location>
        <begin position="724"/>
        <end position="725"/>
    </location>
    <ligand>
        <name>NADP(+)</name>
        <dbReference type="ChEBI" id="CHEBI:58349"/>
    </ligand>
</feature>
<evidence type="ECO:0000256" key="10">
    <source>
        <dbReference type="PIRSR" id="PIRSR036489-1"/>
    </source>
</evidence>
<keyword evidence="18" id="KW-1185">Reference proteome</keyword>
<evidence type="ECO:0000256" key="2">
    <source>
        <dbReference type="ARBA" id="ARBA00010978"/>
    </source>
</evidence>
<feature type="binding site" evidence="11">
    <location>
        <position position="208"/>
    </location>
    <ligand>
        <name>(6R)-10-formyltetrahydrofolate</name>
        <dbReference type="ChEBI" id="CHEBI:195366"/>
    </ligand>
</feature>
<dbReference type="SUPFAM" id="SSF53720">
    <property type="entry name" value="ALDH-like"/>
    <property type="match status" value="1"/>
</dbReference>
<proteinExistence type="inferred from homology"/>
<dbReference type="FunFam" id="1.10.1200.10:FF:000002">
    <property type="entry name" value="10-formyltetrahydrofolate dehydrogenase"/>
    <property type="match status" value="1"/>
</dbReference>
<dbReference type="EC" id="1.5.1.6" evidence="3"/>
<feature type="domain" description="Carrier" evidence="16">
    <location>
        <begin position="391"/>
        <end position="465"/>
    </location>
</feature>
<dbReference type="PROSITE" id="PS50075">
    <property type="entry name" value="CARRIER"/>
    <property type="match status" value="1"/>
</dbReference>
<dbReference type="PROSITE" id="PS00687">
    <property type="entry name" value="ALDEHYDE_DEHYDR_GLU"/>
    <property type="match status" value="1"/>
</dbReference>
<evidence type="ECO:0000256" key="13">
    <source>
        <dbReference type="PIRSR" id="PIRSR036489-4"/>
    </source>
</evidence>
<dbReference type="PROSITE" id="PS00070">
    <property type="entry name" value="ALDEHYDE_DEHYDR_CYS"/>
    <property type="match status" value="1"/>
</dbReference>
<feature type="active site" description="Proton donor" evidence="10">
    <location>
        <position position="781"/>
    </location>
</feature>
<organism evidence="17 18">
    <name type="scientific">Anopheles dirus</name>
    <dbReference type="NCBI Taxonomy" id="7168"/>
    <lineage>
        <taxon>Eukaryota</taxon>
        <taxon>Metazoa</taxon>
        <taxon>Ecdysozoa</taxon>
        <taxon>Arthropoda</taxon>
        <taxon>Hexapoda</taxon>
        <taxon>Insecta</taxon>
        <taxon>Pterygota</taxon>
        <taxon>Neoptera</taxon>
        <taxon>Endopterygota</taxon>
        <taxon>Diptera</taxon>
        <taxon>Nematocera</taxon>
        <taxon>Culicoidea</taxon>
        <taxon>Culicidae</taxon>
        <taxon>Anophelinae</taxon>
        <taxon>Anopheles</taxon>
    </lineage>
</organism>
<dbReference type="GO" id="GO:0006730">
    <property type="term" value="P:one-carbon metabolic process"/>
    <property type="evidence" value="ECO:0007669"/>
    <property type="project" value="UniProtKB-KW"/>
</dbReference>
<dbReference type="FunFam" id="3.40.309.10:FF:000008">
    <property type="entry name" value="Cytosolic 10-formyltetrahydrofolate dehydrogenase"/>
    <property type="match status" value="1"/>
</dbReference>
<evidence type="ECO:0000256" key="9">
    <source>
        <dbReference type="ARBA" id="ARBA00048239"/>
    </source>
</evidence>
<dbReference type="InterPro" id="IPR011407">
    <property type="entry name" value="10_FTHF_DH"/>
</dbReference>
<feature type="binding site" evidence="12">
    <location>
        <begin position="704"/>
        <end position="709"/>
    </location>
    <ligand>
        <name>NADP(+)</name>
        <dbReference type="ChEBI" id="CHEBI:58349"/>
    </ligand>
</feature>
<dbReference type="SUPFAM" id="SSF53328">
    <property type="entry name" value="Formyltransferase"/>
    <property type="match status" value="1"/>
</dbReference>
<dbReference type="InterPro" id="IPR002376">
    <property type="entry name" value="Formyl_transf_N"/>
</dbReference>
<dbReference type="SUPFAM" id="SSF50486">
    <property type="entry name" value="FMT C-terminal domain-like"/>
    <property type="match status" value="1"/>
</dbReference>
<evidence type="ECO:0000256" key="6">
    <source>
        <dbReference type="ARBA" id="ARBA00022563"/>
    </source>
</evidence>
<dbReference type="Pfam" id="PF00550">
    <property type="entry name" value="PP-binding"/>
    <property type="match status" value="1"/>
</dbReference>
<feature type="binding site" evidence="12">
    <location>
        <begin position="879"/>
        <end position="881"/>
    </location>
    <ligand>
        <name>NADP(+)</name>
        <dbReference type="ChEBI" id="CHEBI:58349"/>
    </ligand>
</feature>
<reference evidence="18" key="1">
    <citation type="submission" date="2013-03" db="EMBL/GenBank/DDBJ databases">
        <title>The Genome Sequence of Anopheles dirus WRAIR2.</title>
        <authorList>
            <consortium name="The Broad Institute Genomics Platform"/>
            <person name="Neafsey D.E."/>
            <person name="Walton C."/>
            <person name="Walker B."/>
            <person name="Young S.K."/>
            <person name="Zeng Q."/>
            <person name="Gargeya S."/>
            <person name="Fitzgerald M."/>
            <person name="Haas B."/>
            <person name="Abouelleil A."/>
            <person name="Allen A.W."/>
            <person name="Alvarado L."/>
            <person name="Arachchi H.M."/>
            <person name="Berlin A.M."/>
            <person name="Chapman S.B."/>
            <person name="Gainer-Dewar J."/>
            <person name="Goldberg J."/>
            <person name="Griggs A."/>
            <person name="Gujja S."/>
            <person name="Hansen M."/>
            <person name="Howarth C."/>
            <person name="Imamovic A."/>
            <person name="Ireland A."/>
            <person name="Larimer J."/>
            <person name="McCowan C."/>
            <person name="Murphy C."/>
            <person name="Pearson M."/>
            <person name="Poon T.W."/>
            <person name="Priest M."/>
            <person name="Roberts A."/>
            <person name="Saif S."/>
            <person name="Shea T."/>
            <person name="Sisk P."/>
            <person name="Sykes S."/>
            <person name="Wortman J."/>
            <person name="Nusbaum C."/>
            <person name="Birren B."/>
        </authorList>
    </citation>
    <scope>NUCLEOTIDE SEQUENCE [LARGE SCALE GENOMIC DNA]</scope>
    <source>
        <strain evidence="18">WRAIR2</strain>
    </source>
</reference>
<evidence type="ECO:0000259" key="16">
    <source>
        <dbReference type="PROSITE" id="PS50075"/>
    </source>
</evidence>
<feature type="active site" evidence="14">
    <location>
        <position position="747"/>
    </location>
</feature>
<dbReference type="Gene3D" id="3.40.605.10">
    <property type="entry name" value="Aldehyde Dehydrogenase, Chain A, domain 1"/>
    <property type="match status" value="1"/>
</dbReference>
<dbReference type="InterPro" id="IPR016163">
    <property type="entry name" value="Ald_DH_C"/>
</dbReference>
<dbReference type="Proteomes" id="UP000075884">
    <property type="component" value="Unassembled WGS sequence"/>
</dbReference>
<dbReference type="FunFam" id="3.40.605.10:FF:000050">
    <property type="entry name" value="Aldehyde dehydrogenase, mitochondrial"/>
    <property type="match status" value="1"/>
</dbReference>
<dbReference type="Gene3D" id="1.10.1200.10">
    <property type="entry name" value="ACP-like"/>
    <property type="match status" value="1"/>
</dbReference>
<dbReference type="PIRSF" id="PIRSF036489">
    <property type="entry name" value="10-FTHFDH"/>
    <property type="match status" value="1"/>
</dbReference>
<dbReference type="Pfam" id="PF02911">
    <property type="entry name" value="Formyl_trans_C"/>
    <property type="match status" value="1"/>
</dbReference>
<evidence type="ECO:0000256" key="12">
    <source>
        <dbReference type="PIRSR" id="PIRSR036489-3"/>
    </source>
</evidence>
<evidence type="ECO:0000256" key="1">
    <source>
        <dbReference type="ARBA" id="ARBA00007995"/>
    </source>
</evidence>
<evidence type="ECO:0000256" key="11">
    <source>
        <dbReference type="PIRSR" id="PIRSR036489-2"/>
    </source>
</evidence>
<evidence type="ECO:0000313" key="17">
    <source>
        <dbReference type="EnsemblMetazoa" id="ADIR011480-PA"/>
    </source>
</evidence>
<keyword evidence="7 12" id="KW-0521">NADP</keyword>
<keyword evidence="5" id="KW-0597">Phosphoprotein</keyword>
<dbReference type="STRING" id="7168.A0A182NUX9"/>
<dbReference type="Gene3D" id="3.10.25.10">
    <property type="entry name" value="Formyl transferase, C-terminal domain"/>
    <property type="match status" value="1"/>
</dbReference>
<dbReference type="GO" id="GO:0009258">
    <property type="term" value="P:10-formyltetrahydrofolate catabolic process"/>
    <property type="evidence" value="ECO:0007669"/>
    <property type="project" value="InterPro"/>
</dbReference>
<protein>
    <recommendedName>
        <fullName evidence="3">formyltetrahydrofolate dehydrogenase</fullName>
        <ecNumber evidence="3">1.5.1.6</ecNumber>
    </recommendedName>
</protein>
<comment type="catalytic activity">
    <reaction evidence="9">
        <text>(6R)-10-formyltetrahydrofolate + NADP(+) + H2O = (6S)-5,6,7,8-tetrahydrofolate + CO2 + NADPH + H(+)</text>
        <dbReference type="Rhea" id="RHEA:10180"/>
        <dbReference type="ChEBI" id="CHEBI:15377"/>
        <dbReference type="ChEBI" id="CHEBI:15378"/>
        <dbReference type="ChEBI" id="CHEBI:16526"/>
        <dbReference type="ChEBI" id="CHEBI:57453"/>
        <dbReference type="ChEBI" id="CHEBI:57783"/>
        <dbReference type="ChEBI" id="CHEBI:58349"/>
        <dbReference type="ChEBI" id="CHEBI:195366"/>
        <dbReference type="EC" id="1.5.1.6"/>
    </reaction>
    <physiologicalReaction direction="left-to-right" evidence="9">
        <dbReference type="Rhea" id="RHEA:10181"/>
    </physiologicalReaction>
</comment>
<dbReference type="GO" id="GO:0016620">
    <property type="term" value="F:oxidoreductase activity, acting on the aldehyde or oxo group of donors, NAD or NADP as acceptor"/>
    <property type="evidence" value="ECO:0007669"/>
    <property type="project" value="InterPro"/>
</dbReference>
<dbReference type="InterPro" id="IPR016162">
    <property type="entry name" value="Ald_DH_N"/>
</dbReference>
<dbReference type="Gene3D" id="3.40.50.170">
    <property type="entry name" value="Formyl transferase, N-terminal domain"/>
    <property type="match status" value="1"/>
</dbReference>
<keyword evidence="8 15" id="KW-0560">Oxidoreductase</keyword>
<dbReference type="Pfam" id="PF00171">
    <property type="entry name" value="Aldedh"/>
    <property type="match status" value="1"/>
</dbReference>
<evidence type="ECO:0000256" key="4">
    <source>
        <dbReference type="ARBA" id="ARBA00022450"/>
    </source>
</evidence>
<dbReference type="InterPro" id="IPR001555">
    <property type="entry name" value="GART_AS"/>
</dbReference>
<keyword evidence="4" id="KW-0596">Phosphopantetheine</keyword>
<dbReference type="InterPro" id="IPR037022">
    <property type="entry name" value="Formyl_trans_C_sf"/>
</dbReference>
<comment type="similarity">
    <text evidence="15">Belongs to the aldehyde dehydrogenase family.</text>
</comment>
<feature type="binding site" evidence="11">
    <location>
        <begin position="154"/>
        <end position="156"/>
    </location>
    <ligand>
        <name>(6R)-10-formyltetrahydrofolate</name>
        <dbReference type="ChEBI" id="CHEBI:195366"/>
    </ligand>
</feature>
<feature type="active site" description="Proton donor" evidence="10">
    <location>
        <position position="172"/>
    </location>
</feature>
<dbReference type="SUPFAM" id="SSF47336">
    <property type="entry name" value="ACP-like"/>
    <property type="match status" value="1"/>
</dbReference>
<reference evidence="17" key="2">
    <citation type="submission" date="2020-05" db="UniProtKB">
        <authorList>
            <consortium name="EnsemblMetazoa"/>
        </authorList>
    </citation>
    <scope>IDENTIFICATION</scope>
    <source>
        <strain evidence="17">WRAIR2</strain>
    </source>
</reference>
<dbReference type="InterPro" id="IPR011034">
    <property type="entry name" value="Formyl_transferase-like_C_sf"/>
</dbReference>
<dbReference type="EnsemblMetazoa" id="ADIR011480-RA">
    <property type="protein sequence ID" value="ADIR011480-PA"/>
    <property type="gene ID" value="ADIR011480"/>
</dbReference>
<evidence type="ECO:0000256" key="3">
    <source>
        <dbReference type="ARBA" id="ARBA00012858"/>
    </source>
</evidence>
<dbReference type="Pfam" id="PF00551">
    <property type="entry name" value="Formyl_trans_N"/>
    <property type="match status" value="1"/>
</dbReference>
<dbReference type="InterPro" id="IPR009081">
    <property type="entry name" value="PP-bd_ACP"/>
</dbReference>
<keyword evidence="6" id="KW-0554">One-carbon metabolism</keyword>
<evidence type="ECO:0000256" key="7">
    <source>
        <dbReference type="ARBA" id="ARBA00022857"/>
    </source>
</evidence>
<dbReference type="GO" id="GO:0005737">
    <property type="term" value="C:cytoplasm"/>
    <property type="evidence" value="ECO:0007669"/>
    <property type="project" value="InterPro"/>
</dbReference>
<feature type="binding site" evidence="12">
    <location>
        <position position="831"/>
    </location>
    <ligand>
        <name>NADP(+)</name>
        <dbReference type="ChEBI" id="CHEBI:58349"/>
    </ligand>
</feature>
<dbReference type="PANTHER" id="PTHR11699">
    <property type="entry name" value="ALDEHYDE DEHYDROGENASE-RELATED"/>
    <property type="match status" value="1"/>
</dbReference>
<evidence type="ECO:0000313" key="18">
    <source>
        <dbReference type="Proteomes" id="UP000075884"/>
    </source>
</evidence>
<accession>A0A182NUX9</accession>
<sequence>NNGPDRDRQLSPAFNRISGACGFTVVPEVSGSGQHLQKMGDPVNSATNTNGFHKTNGTNGNHHQEELKIAIIGQSNFAAEVLELLLEREHIVVGVFTIADKGNREDVLATTARQHGIPVFKFTAWRRKGVPIPEVLEQYRSVGANLNVLPFCSQFIPMEVIDGAAFGSICYHPSILPLHRGASAIAWTLIEGDERAGFTIFWADDGLDTGPILLQKQCPVYGDDTLDTLYKRFLYPEGVTAMAESVDMIAAGTAPKIPQTEIGASYDPALFREENQYLDLNQPALRIFNFIRGLDSVPGALATVEMDDGLQVPVRLYGASLSARRNLSNGKPIRFKGAAGPAFVAREGIFLTGTDGSLVRVKRLKRGNRVIPAGQWFEQVETKQAPLELSDKEQEQDALLRGIWKSILKVEIETETDFFACGAGSMDVVRLVEEVKDTLEVPISNETLFMAPSYGEFLQEVILRLRTGGSDRGSDRDGSDYKHVLLKANRRQIRVPTQMFVNGRFVDAEGGKVLPIVNPTNEQVICEVACASKGDVNNAVNAADEAFRGVWTSVSARERGQLMYKLADLMEQHKEELATIESIDSGAVYTLALKTHVGMSIDAWRYYAGWADKIEGTTIPVNPARPNHVLTFTKKEPIGVCALITPWNYPLMMLSWKMAACIAAGNTVVIKPAQVCPLTALKFAELTVRAGFPPGVINIVTGSGSLAGQALADHPAVRKLGFTGSTPIGKRIMASCADSNIKKCSMELGGKSPLVIFADCDLEKAVRLGMSSVFFNKGENCIAAGRLFVEDRIHDEFVRKVVKGIKTMKIGDPLDRATAHGPQNHRAHFEKLQEYCALGLKEGATLVCGGRRVPSLAGFFFEPTVFTDVEDHMYIAQEESFGPIMVISKFHASDFDALVARANSTEYGLASGVFTKDIQKALLFAEKVEAGTVFVNTYNKTDVAAPFGGFKQSGFGKDLGKEALNEYLRTKCVTVEY</sequence>
<dbReference type="Gene3D" id="3.40.309.10">
    <property type="entry name" value="Aldehyde Dehydrogenase, Chain A, domain 2"/>
    <property type="match status" value="1"/>
</dbReference>
<evidence type="ECO:0000256" key="8">
    <source>
        <dbReference type="ARBA" id="ARBA00023002"/>
    </source>
</evidence>
<dbReference type="AlphaFoldDB" id="A0A182NUX9"/>